<evidence type="ECO:0000256" key="3">
    <source>
        <dbReference type="ARBA" id="ARBA00022485"/>
    </source>
</evidence>
<evidence type="ECO:0000313" key="13">
    <source>
        <dbReference type="EMBL" id="CRK90707.1"/>
    </source>
</evidence>
<name>A0A1J1HRV3_9DIPT</name>
<comment type="similarity">
    <text evidence="2 10">Belongs to the anamorsin family.</text>
</comment>
<comment type="subunit">
    <text evidence="10">Monomer.</text>
</comment>
<dbReference type="GO" id="GO:0009055">
    <property type="term" value="F:electron transfer activity"/>
    <property type="evidence" value="ECO:0007669"/>
    <property type="project" value="UniProtKB-UniRule"/>
</dbReference>
<feature type="binding site" evidence="10">
    <location>
        <position position="218"/>
    </location>
    <ligand>
        <name>[4Fe-4S] cluster</name>
        <dbReference type="ChEBI" id="CHEBI:49883"/>
    </ligand>
</feature>
<comment type="domain">
    <text evidence="10">The twin Cx2C motifs are involved in the recognition by the mitochondrial MIA40-ERV1 disulfide relay system. The formation of 2 disulfide bonds in the Cx2C motifs through dithiol/disulfide exchange reactions effectively traps the protein in the mitochondrial intermembrane space.</text>
</comment>
<reference evidence="13 14" key="1">
    <citation type="submission" date="2015-04" db="EMBL/GenBank/DDBJ databases">
        <authorList>
            <person name="Syromyatnikov M.Y."/>
            <person name="Popov V.N."/>
        </authorList>
    </citation>
    <scope>NUCLEOTIDE SEQUENCE [LARGE SCALE GENOMIC DNA]</scope>
</reference>
<dbReference type="GO" id="GO:0016226">
    <property type="term" value="P:iron-sulfur cluster assembly"/>
    <property type="evidence" value="ECO:0007669"/>
    <property type="project" value="UniProtKB-UniRule"/>
</dbReference>
<feature type="binding site" evidence="10">
    <location>
        <position position="215"/>
    </location>
    <ligand>
        <name>[4Fe-4S] cluster</name>
        <dbReference type="ChEBI" id="CHEBI:49883"/>
    </ligand>
</feature>
<feature type="binding site" evidence="10">
    <location>
        <position position="188"/>
    </location>
    <ligand>
        <name>[2Fe-2S] cluster</name>
        <dbReference type="ChEBI" id="CHEBI:190135"/>
    </ligand>
</feature>
<protein>
    <recommendedName>
        <fullName evidence="10">Anamorsin homolog</fullName>
    </recommendedName>
    <alternativeName>
        <fullName evidence="10">Fe-S cluster assembly protein DRE2 homolog</fullName>
    </alternativeName>
</protein>
<evidence type="ECO:0000256" key="6">
    <source>
        <dbReference type="ARBA" id="ARBA00022723"/>
    </source>
</evidence>
<feature type="binding site" evidence="10">
    <location>
        <position position="226"/>
    </location>
    <ligand>
        <name>[4Fe-4S] cluster</name>
        <dbReference type="ChEBI" id="CHEBI:49883"/>
    </ligand>
</feature>
<evidence type="ECO:0000259" key="12">
    <source>
        <dbReference type="Pfam" id="PF20922"/>
    </source>
</evidence>
<keyword evidence="14" id="KW-1185">Reference proteome</keyword>
<dbReference type="Proteomes" id="UP000183832">
    <property type="component" value="Unassembled WGS sequence"/>
</dbReference>
<keyword evidence="4 10" id="KW-0963">Cytoplasm</keyword>
<comment type="domain">
    <text evidence="10">The C-terminal domain binds 2 Fe-S clusters but is otherwise mostly in an intrinsically disordered conformation.</text>
</comment>
<comment type="function">
    <text evidence="10">Component of the cytosolic iron-sulfur (Fe-S) protein assembly (CIA) machinery. Required for the maturation of extramitochondrial Fe-S proteins. Part of an electron transfer chain functioning in an early step of cytosolic Fe-S biogenesis, facilitating the de novo assembly of a [4Fe-4S] cluster on the cytosolic Fe-S scaffold complex. Electrons are transferred from NADPH via a FAD- and FMN-containing diflavin oxidoreductase. Together with the diflavin oxidoreductase, also required for the assembly of the diferric tyrosyl radical cofactor of ribonucleotide reductase (RNR), probably by providing electrons for reduction during radical cofactor maturation in the catalytic small subunit.</text>
</comment>
<dbReference type="Pfam" id="PF05093">
    <property type="entry name" value="CIAPIN1"/>
    <property type="match status" value="1"/>
</dbReference>
<keyword evidence="9 10" id="KW-0496">Mitochondrion</keyword>
<comment type="cofactor">
    <cofactor evidence="10">
        <name>[2Fe-2S] cluster</name>
        <dbReference type="ChEBI" id="CHEBI:190135"/>
    </cofactor>
</comment>
<feature type="short sequence motif" description="Cx2C motif 1" evidence="10">
    <location>
        <begin position="215"/>
        <end position="218"/>
    </location>
</feature>
<accession>A0A1J1HRV3</accession>
<evidence type="ECO:0000256" key="9">
    <source>
        <dbReference type="ARBA" id="ARBA00023128"/>
    </source>
</evidence>
<evidence type="ECO:0000256" key="5">
    <source>
        <dbReference type="ARBA" id="ARBA00022714"/>
    </source>
</evidence>
<dbReference type="InterPro" id="IPR029063">
    <property type="entry name" value="SAM-dependent_MTases_sf"/>
</dbReference>
<evidence type="ECO:0000256" key="1">
    <source>
        <dbReference type="ARBA" id="ARBA00001966"/>
    </source>
</evidence>
<feature type="binding site" evidence="10">
    <location>
        <position position="176"/>
    </location>
    <ligand>
        <name>[2Fe-2S] cluster</name>
        <dbReference type="ChEBI" id="CHEBI:190135"/>
    </ligand>
</feature>
<evidence type="ECO:0000256" key="2">
    <source>
        <dbReference type="ARBA" id="ARBA00008169"/>
    </source>
</evidence>
<dbReference type="GO" id="GO:0005758">
    <property type="term" value="C:mitochondrial intermembrane space"/>
    <property type="evidence" value="ECO:0007669"/>
    <property type="project" value="UniProtKB-SubCell"/>
</dbReference>
<feature type="binding site" evidence="10">
    <location>
        <position position="229"/>
    </location>
    <ligand>
        <name>[4Fe-4S] cluster</name>
        <dbReference type="ChEBI" id="CHEBI:49883"/>
    </ligand>
</feature>
<dbReference type="GO" id="GO:0051539">
    <property type="term" value="F:4 iron, 4 sulfur cluster binding"/>
    <property type="evidence" value="ECO:0007669"/>
    <property type="project" value="UniProtKB-KW"/>
</dbReference>
<dbReference type="AlphaFoldDB" id="A0A1J1HRV3"/>
<comment type="domain">
    <text evidence="10">The N-terminal domain has structural similarity with S-adenosyl-L-methionine-dependent methyltransferases, but does not bind S-adenosyl-L-methionine. It is required for correct assembly of the 2 Fe-S clusters.</text>
</comment>
<keyword evidence="6 10" id="KW-0479">Metal-binding</keyword>
<feature type="region of interest" description="Fe-S binding site B" evidence="10">
    <location>
        <begin position="215"/>
        <end position="229"/>
    </location>
</feature>
<evidence type="ECO:0000256" key="7">
    <source>
        <dbReference type="ARBA" id="ARBA00023004"/>
    </source>
</evidence>
<keyword evidence="8 10" id="KW-0411">Iron-sulfur</keyword>
<evidence type="ECO:0000256" key="10">
    <source>
        <dbReference type="HAMAP-Rule" id="MF_03115"/>
    </source>
</evidence>
<comment type="subcellular location">
    <subcellularLocation>
        <location evidence="10">Cytoplasm</location>
    </subcellularLocation>
    <subcellularLocation>
        <location evidence="10">Mitochondrion intermembrane space</location>
    </subcellularLocation>
</comment>
<evidence type="ECO:0000259" key="11">
    <source>
        <dbReference type="Pfam" id="PF05093"/>
    </source>
</evidence>
<organism evidence="13 14">
    <name type="scientific">Clunio marinus</name>
    <dbReference type="NCBI Taxonomy" id="568069"/>
    <lineage>
        <taxon>Eukaryota</taxon>
        <taxon>Metazoa</taxon>
        <taxon>Ecdysozoa</taxon>
        <taxon>Arthropoda</taxon>
        <taxon>Hexapoda</taxon>
        <taxon>Insecta</taxon>
        <taxon>Pterygota</taxon>
        <taxon>Neoptera</taxon>
        <taxon>Endopterygota</taxon>
        <taxon>Diptera</taxon>
        <taxon>Nematocera</taxon>
        <taxon>Chironomoidea</taxon>
        <taxon>Chironomidae</taxon>
        <taxon>Clunio</taxon>
    </lineage>
</organism>
<dbReference type="InterPro" id="IPR049011">
    <property type="entry name" value="Anamorsin_N_metazoan"/>
</dbReference>
<evidence type="ECO:0000256" key="4">
    <source>
        <dbReference type="ARBA" id="ARBA00022490"/>
    </source>
</evidence>
<dbReference type="PANTHER" id="PTHR13273">
    <property type="entry name" value="ANAMORSIN"/>
    <property type="match status" value="1"/>
</dbReference>
<dbReference type="EMBL" id="CVRI01000020">
    <property type="protein sequence ID" value="CRK90707.1"/>
    <property type="molecule type" value="Genomic_DNA"/>
</dbReference>
<evidence type="ECO:0000313" key="14">
    <source>
        <dbReference type="Proteomes" id="UP000183832"/>
    </source>
</evidence>
<feature type="domain" description="Anamorsin N-terminal" evidence="12">
    <location>
        <begin position="7"/>
        <end position="87"/>
    </location>
</feature>
<feature type="binding site" evidence="10">
    <location>
        <position position="190"/>
    </location>
    <ligand>
        <name>[2Fe-2S] cluster</name>
        <dbReference type="ChEBI" id="CHEBI:190135"/>
    </ligand>
</feature>
<feature type="domain" description="Anamorsin C-terminal" evidence="11">
    <location>
        <begin position="210"/>
        <end position="245"/>
    </location>
</feature>
<dbReference type="Pfam" id="PF20922">
    <property type="entry name" value="Anamorsin_N"/>
    <property type="match status" value="1"/>
</dbReference>
<comment type="caution">
    <text evidence="10">Lacks conserved residue(s) required for the propagation of feature annotation.</text>
</comment>
<keyword evidence="5 10" id="KW-0001">2Fe-2S</keyword>
<gene>
    <name evidence="13" type="primary">putative Anamorsin homolog</name>
    <name evidence="13" type="ORF">CLUMA_CG004400</name>
</gene>
<dbReference type="CDD" id="cd02440">
    <property type="entry name" value="AdoMet_MTases"/>
    <property type="match status" value="1"/>
</dbReference>
<dbReference type="PANTHER" id="PTHR13273:SF14">
    <property type="entry name" value="ANAMORSIN"/>
    <property type="match status" value="1"/>
</dbReference>
<keyword evidence="3 10" id="KW-0004">4Fe-4S</keyword>
<dbReference type="GO" id="GO:0051537">
    <property type="term" value="F:2 iron, 2 sulfur cluster binding"/>
    <property type="evidence" value="ECO:0007669"/>
    <property type="project" value="UniProtKB-UniRule"/>
</dbReference>
<dbReference type="STRING" id="568069.A0A1J1HRV3"/>
<comment type="cofactor">
    <cofactor evidence="1 10">
        <name>[4Fe-4S] cluster</name>
        <dbReference type="ChEBI" id="CHEBI:49883"/>
    </cofactor>
</comment>
<dbReference type="GO" id="GO:0046872">
    <property type="term" value="F:metal ion binding"/>
    <property type="evidence" value="ECO:0007669"/>
    <property type="project" value="UniProtKB-KW"/>
</dbReference>
<dbReference type="HAMAP" id="MF_03115">
    <property type="entry name" value="Anamorsin"/>
    <property type="match status" value="1"/>
</dbReference>
<dbReference type="OrthoDB" id="311633at2759"/>
<dbReference type="InterPro" id="IPR007785">
    <property type="entry name" value="Anamorsin"/>
</dbReference>
<feature type="short sequence motif" description="Cx2C motif 2" evidence="10">
    <location>
        <begin position="226"/>
        <end position="229"/>
    </location>
</feature>
<sequence>MEVIQQGYEVLYVWSSQKVEEIEQQVNEIKKIANVKLENSERLSLASYNNSSFDVVLVNVPIGGLFDDSLKTLLSLVKPKGIVVFSTNKNDDFESRLLMTGYVNVKFEDAKNCVISEKPNYEIGSKAKLSFGKKSAETTTKVWKLDIDDDDEMIDGDDLLDEEDKQKPSSESLRVCSTTGKRKACKDCSCGLAEELDAEAKGKNVDPNPTQKSSCGSCYLGDAFRCSTCPYLGLPAFKPGEKIQLTDMMKSDV</sequence>
<dbReference type="SUPFAM" id="SSF53335">
    <property type="entry name" value="S-adenosyl-L-methionine-dependent methyltransferases"/>
    <property type="match status" value="1"/>
</dbReference>
<proteinExistence type="inferred from homology"/>
<evidence type="ECO:0000256" key="8">
    <source>
        <dbReference type="ARBA" id="ARBA00023014"/>
    </source>
</evidence>
<dbReference type="Gene3D" id="3.40.50.150">
    <property type="entry name" value="Vaccinia Virus protein VP39"/>
    <property type="match status" value="1"/>
</dbReference>
<dbReference type="InterPro" id="IPR046408">
    <property type="entry name" value="CIAPIN1"/>
</dbReference>
<keyword evidence="7 10" id="KW-0408">Iron</keyword>
<feature type="binding site" evidence="10">
    <location>
        <position position="185"/>
    </location>
    <ligand>
        <name>[2Fe-2S] cluster</name>
        <dbReference type="ChEBI" id="CHEBI:190135"/>
    </ligand>
</feature>